<accession>A0A2R4WJU2</accession>
<dbReference type="EMBL" id="CP028843">
    <property type="protein sequence ID" value="AWB21811.1"/>
    <property type="molecule type" value="Genomic_DNA"/>
</dbReference>
<proteinExistence type="predicted"/>
<evidence type="ECO:0000313" key="2">
    <source>
        <dbReference type="EMBL" id="AWB21811.1"/>
    </source>
</evidence>
<organism evidence="2 3">
    <name type="scientific">Methylobacterium currus</name>
    <dbReference type="NCBI Taxonomy" id="2051553"/>
    <lineage>
        <taxon>Bacteria</taxon>
        <taxon>Pseudomonadati</taxon>
        <taxon>Pseudomonadota</taxon>
        <taxon>Alphaproteobacteria</taxon>
        <taxon>Hyphomicrobiales</taxon>
        <taxon>Methylobacteriaceae</taxon>
        <taxon>Methylobacterium</taxon>
    </lineage>
</organism>
<evidence type="ECO:0000313" key="3">
    <source>
        <dbReference type="Proteomes" id="UP000244755"/>
    </source>
</evidence>
<feature type="region of interest" description="Disordered" evidence="1">
    <location>
        <begin position="1"/>
        <end position="20"/>
    </location>
</feature>
<sequence>MSEFIPGPRGRGPDGHVPISEDLIAEEEALRRFGHLLEDKELRRARQAGRIGFLRRKRRVFYRLSELEPFLDALLDEEFVACRKPVEKPSPTASSTGTGTSASRPSRAGAPSTPGGTTRPTEAGTAAVLRLARAISRSPSND</sequence>
<dbReference type="AlphaFoldDB" id="A0A2R4WJU2"/>
<reference evidence="2 3" key="1">
    <citation type="submission" date="2018-04" db="EMBL/GenBank/DDBJ databases">
        <title>Methylobacterium sp. PR1016A genome.</title>
        <authorList>
            <person name="Park W."/>
        </authorList>
    </citation>
    <scope>NUCLEOTIDE SEQUENCE [LARGE SCALE GENOMIC DNA]</scope>
    <source>
        <strain evidence="2 3">PR1016A</strain>
    </source>
</reference>
<name>A0A2R4WJU2_9HYPH</name>
<feature type="compositionally biased region" description="Low complexity" evidence="1">
    <location>
        <begin position="90"/>
        <end position="114"/>
    </location>
</feature>
<keyword evidence="3" id="KW-1185">Reference proteome</keyword>
<dbReference type="Proteomes" id="UP000244755">
    <property type="component" value="Chromosome 1"/>
</dbReference>
<evidence type="ECO:0000256" key="1">
    <source>
        <dbReference type="SAM" id="MobiDB-lite"/>
    </source>
</evidence>
<gene>
    <name evidence="2" type="ORF">DA075_13510</name>
</gene>
<dbReference type="KEGG" id="mee:DA075_13510"/>
<feature type="region of interest" description="Disordered" evidence="1">
    <location>
        <begin position="85"/>
        <end position="126"/>
    </location>
</feature>
<protein>
    <submittedName>
        <fullName evidence="2">Uncharacterized protein</fullName>
    </submittedName>
</protein>